<comment type="subcellular location">
    <subcellularLocation>
        <location evidence="1 7">Cell membrane</location>
        <topology evidence="1 7">Multi-pass membrane protein</topology>
    </subcellularLocation>
</comment>
<evidence type="ECO:0000256" key="7">
    <source>
        <dbReference type="RuleBase" id="RU363032"/>
    </source>
</evidence>
<feature type="transmembrane region" description="Helical" evidence="7">
    <location>
        <begin position="152"/>
        <end position="176"/>
    </location>
</feature>
<dbReference type="Gene3D" id="1.10.3720.10">
    <property type="entry name" value="MetI-like"/>
    <property type="match status" value="1"/>
</dbReference>
<dbReference type="Pfam" id="PF00528">
    <property type="entry name" value="BPD_transp_1"/>
    <property type="match status" value="1"/>
</dbReference>
<dbReference type="PANTHER" id="PTHR43163:SF3">
    <property type="entry name" value="PEPTIDE ABC TRANSPORTER PERMEASE PROTEIN"/>
    <property type="match status" value="1"/>
</dbReference>
<keyword evidence="2 7" id="KW-0813">Transport</keyword>
<organism evidence="9 10">
    <name type="scientific">Kitasatospora nipponensis</name>
    <dbReference type="NCBI Taxonomy" id="258049"/>
    <lineage>
        <taxon>Bacteria</taxon>
        <taxon>Bacillati</taxon>
        <taxon>Actinomycetota</taxon>
        <taxon>Actinomycetes</taxon>
        <taxon>Kitasatosporales</taxon>
        <taxon>Streptomycetaceae</taxon>
        <taxon>Kitasatospora</taxon>
    </lineage>
</organism>
<dbReference type="PROSITE" id="PS50928">
    <property type="entry name" value="ABC_TM1"/>
    <property type="match status" value="1"/>
</dbReference>
<accession>A0ABN1VUA6</accession>
<dbReference type="InterPro" id="IPR000515">
    <property type="entry name" value="MetI-like"/>
</dbReference>
<feature type="transmembrane region" description="Helical" evidence="7">
    <location>
        <begin position="35"/>
        <end position="54"/>
    </location>
</feature>
<evidence type="ECO:0000256" key="6">
    <source>
        <dbReference type="ARBA" id="ARBA00023136"/>
    </source>
</evidence>
<dbReference type="InterPro" id="IPR045621">
    <property type="entry name" value="BPD_transp_1_N"/>
</dbReference>
<dbReference type="EMBL" id="BAAALF010000008">
    <property type="protein sequence ID" value="GAA1220550.1"/>
    <property type="molecule type" value="Genomic_DNA"/>
</dbReference>
<evidence type="ECO:0000256" key="3">
    <source>
        <dbReference type="ARBA" id="ARBA00022475"/>
    </source>
</evidence>
<keyword evidence="6 7" id="KW-0472">Membrane</keyword>
<evidence type="ECO:0000256" key="4">
    <source>
        <dbReference type="ARBA" id="ARBA00022692"/>
    </source>
</evidence>
<evidence type="ECO:0000256" key="2">
    <source>
        <dbReference type="ARBA" id="ARBA00022448"/>
    </source>
</evidence>
<dbReference type="CDD" id="cd06261">
    <property type="entry name" value="TM_PBP2"/>
    <property type="match status" value="1"/>
</dbReference>
<feature type="domain" description="ABC transmembrane type-1" evidence="8">
    <location>
        <begin position="116"/>
        <end position="324"/>
    </location>
</feature>
<sequence>MIRATSADGARAPKARSGPVLSGARRAARLAARRLAMLVLLLAAVFAAVALLPGDAAGATSERGAGAAEVAARRTALGLDRPVTTRFWDWMSGLPTGDLGTTAHGQPVTTVLAAPFPNTLLLGTLALVLSASGALALGCWAALRPAGRIDRAVAVACTAAFALPEFVVSVALLLLLSQWTGWLPAVTLTGPDGAPASWDMLVLPLLALAIPQIGWNTRIVRGALADQGALPHVQAAILDGLPRRRVLTHHMLPGALPAVAISTATSAGMLLGGAVVVETLFNYPGIGAVLAGAIADRDTPLVAAVVATTGAVISLLLLLADLARDHVLGAHR</sequence>
<feature type="transmembrane region" description="Helical" evidence="7">
    <location>
        <begin position="120"/>
        <end position="143"/>
    </location>
</feature>
<feature type="transmembrane region" description="Helical" evidence="7">
    <location>
        <begin position="196"/>
        <end position="215"/>
    </location>
</feature>
<dbReference type="Proteomes" id="UP001500037">
    <property type="component" value="Unassembled WGS sequence"/>
</dbReference>
<dbReference type="PANTHER" id="PTHR43163">
    <property type="entry name" value="DIPEPTIDE TRANSPORT SYSTEM PERMEASE PROTEIN DPPB-RELATED"/>
    <property type="match status" value="1"/>
</dbReference>
<evidence type="ECO:0000256" key="1">
    <source>
        <dbReference type="ARBA" id="ARBA00004651"/>
    </source>
</evidence>
<proteinExistence type="inferred from homology"/>
<keyword evidence="5 7" id="KW-1133">Transmembrane helix</keyword>
<keyword evidence="3" id="KW-1003">Cell membrane</keyword>
<evidence type="ECO:0000256" key="5">
    <source>
        <dbReference type="ARBA" id="ARBA00022989"/>
    </source>
</evidence>
<evidence type="ECO:0000259" key="8">
    <source>
        <dbReference type="PROSITE" id="PS50928"/>
    </source>
</evidence>
<dbReference type="InterPro" id="IPR035906">
    <property type="entry name" value="MetI-like_sf"/>
</dbReference>
<keyword evidence="4 7" id="KW-0812">Transmembrane</keyword>
<feature type="transmembrane region" description="Helical" evidence="7">
    <location>
        <begin position="301"/>
        <end position="323"/>
    </location>
</feature>
<protein>
    <submittedName>
        <fullName evidence="9">ABC transporter permease</fullName>
    </submittedName>
</protein>
<evidence type="ECO:0000313" key="10">
    <source>
        <dbReference type="Proteomes" id="UP001500037"/>
    </source>
</evidence>
<comment type="caution">
    <text evidence="9">The sequence shown here is derived from an EMBL/GenBank/DDBJ whole genome shotgun (WGS) entry which is preliminary data.</text>
</comment>
<gene>
    <name evidence="9" type="ORF">GCM10009665_08290</name>
</gene>
<name>A0ABN1VUA6_9ACTN</name>
<dbReference type="SUPFAM" id="SSF161098">
    <property type="entry name" value="MetI-like"/>
    <property type="match status" value="1"/>
</dbReference>
<keyword evidence="10" id="KW-1185">Reference proteome</keyword>
<reference evidence="9 10" key="1">
    <citation type="journal article" date="2019" name="Int. J. Syst. Evol. Microbiol.">
        <title>The Global Catalogue of Microorganisms (GCM) 10K type strain sequencing project: providing services to taxonomists for standard genome sequencing and annotation.</title>
        <authorList>
            <consortium name="The Broad Institute Genomics Platform"/>
            <consortium name="The Broad Institute Genome Sequencing Center for Infectious Disease"/>
            <person name="Wu L."/>
            <person name="Ma J."/>
        </authorList>
    </citation>
    <scope>NUCLEOTIDE SEQUENCE [LARGE SCALE GENOMIC DNA]</scope>
    <source>
        <strain evidence="9 10">JCM 13004</strain>
    </source>
</reference>
<feature type="transmembrane region" description="Helical" evidence="7">
    <location>
        <begin position="254"/>
        <end position="281"/>
    </location>
</feature>
<dbReference type="Pfam" id="PF19300">
    <property type="entry name" value="BPD_transp_1_N"/>
    <property type="match status" value="1"/>
</dbReference>
<comment type="similarity">
    <text evidence="7">Belongs to the binding-protein-dependent transport system permease family.</text>
</comment>
<evidence type="ECO:0000313" key="9">
    <source>
        <dbReference type="EMBL" id="GAA1220550.1"/>
    </source>
</evidence>